<dbReference type="PANTHER" id="PTHR48125:SF10">
    <property type="entry name" value="OS12G0136300 PROTEIN"/>
    <property type="match status" value="1"/>
</dbReference>
<feature type="region of interest" description="Disordered" evidence="1">
    <location>
        <begin position="382"/>
        <end position="421"/>
    </location>
</feature>
<feature type="non-terminal residue" evidence="2">
    <location>
        <position position="936"/>
    </location>
</feature>
<comment type="caution">
    <text evidence="2">The sequence shown here is derived from an EMBL/GenBank/DDBJ whole genome shotgun (WGS) entry which is preliminary data.</text>
</comment>
<feature type="region of interest" description="Disordered" evidence="1">
    <location>
        <begin position="636"/>
        <end position="685"/>
    </location>
</feature>
<feature type="compositionally biased region" description="Basic and acidic residues" evidence="1">
    <location>
        <begin position="186"/>
        <end position="196"/>
    </location>
</feature>
<feature type="region of interest" description="Disordered" evidence="1">
    <location>
        <begin position="67"/>
        <end position="99"/>
    </location>
</feature>
<protein>
    <submittedName>
        <fullName evidence="2">Uncharacterized protein</fullName>
    </submittedName>
</protein>
<feature type="compositionally biased region" description="Low complexity" evidence="1">
    <location>
        <begin position="409"/>
        <end position="421"/>
    </location>
</feature>
<dbReference type="PANTHER" id="PTHR48125">
    <property type="entry name" value="LP07818P1"/>
    <property type="match status" value="1"/>
</dbReference>
<name>A0ABP0M858_9DINO</name>
<reference evidence="2 3" key="1">
    <citation type="submission" date="2024-02" db="EMBL/GenBank/DDBJ databases">
        <authorList>
            <person name="Chen Y."/>
            <person name="Shah S."/>
            <person name="Dougan E. K."/>
            <person name="Thang M."/>
            <person name="Chan C."/>
        </authorList>
    </citation>
    <scope>NUCLEOTIDE SEQUENCE [LARGE SCALE GENOMIC DNA]</scope>
</reference>
<feature type="region of interest" description="Disordered" evidence="1">
    <location>
        <begin position="1"/>
        <end position="44"/>
    </location>
</feature>
<feature type="region of interest" description="Disordered" evidence="1">
    <location>
        <begin position="173"/>
        <end position="276"/>
    </location>
</feature>
<feature type="compositionally biased region" description="Basic and acidic residues" evidence="1">
    <location>
        <begin position="669"/>
        <end position="680"/>
    </location>
</feature>
<organism evidence="2 3">
    <name type="scientific">Durusdinium trenchii</name>
    <dbReference type="NCBI Taxonomy" id="1381693"/>
    <lineage>
        <taxon>Eukaryota</taxon>
        <taxon>Sar</taxon>
        <taxon>Alveolata</taxon>
        <taxon>Dinophyceae</taxon>
        <taxon>Suessiales</taxon>
        <taxon>Symbiodiniaceae</taxon>
        <taxon>Durusdinium</taxon>
    </lineage>
</organism>
<dbReference type="Proteomes" id="UP001642484">
    <property type="component" value="Unassembled WGS sequence"/>
</dbReference>
<evidence type="ECO:0000313" key="3">
    <source>
        <dbReference type="Proteomes" id="UP001642484"/>
    </source>
</evidence>
<evidence type="ECO:0000256" key="1">
    <source>
        <dbReference type="SAM" id="MobiDB-lite"/>
    </source>
</evidence>
<evidence type="ECO:0000313" key="2">
    <source>
        <dbReference type="EMBL" id="CAK9047241.1"/>
    </source>
</evidence>
<dbReference type="EMBL" id="CAXAMN010016047">
    <property type="protein sequence ID" value="CAK9047241.1"/>
    <property type="molecule type" value="Genomic_DNA"/>
</dbReference>
<accession>A0ABP0M858</accession>
<feature type="compositionally biased region" description="Pro residues" evidence="1">
    <location>
        <begin position="235"/>
        <end position="271"/>
    </location>
</feature>
<gene>
    <name evidence="2" type="ORF">CCMP2556_LOCUS24464</name>
</gene>
<keyword evidence="3" id="KW-1185">Reference proteome</keyword>
<proteinExistence type="predicted"/>
<sequence>MATRGKASAPPPQPASLVTPPQARGGESEVSGGAPRPRNVSEFFDPATYHRTVRKFLPGEMVTTPANVRKFFDPATYRQKRPLHSPEQEQPPPKTNKLQPSALIEKFKLAAQLNGLDWNTLAEEISTEAGFGTSSEVGTTTMEVDESLAAPGVGGVDEELERLEREAEADIAARIDEERLEDEVSADAKHAERATSEPDEDALFGPFDQAEVVPPAEPGFTGVMPPVEPPAAKDPVPPVQLPAPEDPVPPAEPPAPKDPVPPTEPPAPKEPAPMDVGVAESATPNGPSFPMMHLNTSKVVLSEAVALENSIRDNLMKLDLEQVDRRVKLAMSHPWFATYMAYLKKDVIGEEIDYKFGDEEPFEDLVNFELWLHDQKEAASRATASPADVSGRPSCLRSSPPPPRHVSFADAPEQPEAAPAARPVIASAPVAPLQASATKPEVHQAFPEVRPDNLSASVELAVVKAKEQALPNSVTHRSEYMAYLRAARNPQVMHKSLLPMFTGGQKLDLFRMWLEKGRDFASCAVEMERRRVHQAKAAQKEKCMSKRQLELDGRYTEAQIKSLIESKTAAGMFIPDPNFPDDEELRQYIMVDEITRSHTDISETSQTLRGRTDLSGSEALLLTEQGALFSAEGMELPQLGNRENGPPSTVEEDGKAKGKGKKGKGKGKGGGEKGKGKDCQEEGGGENVKVVTPLQKAQALSKSVLKEAEEARSTCVAIEPLECSEQLSLALKDHADKMTQLYRKLNTMILEGWNDEASYAGLTLEATERTNWYKARKKVAMSMRAKHKRTKIEEPGGALAKEMLWDLSRGELHVSSMQRYANAAYLDGLDDPTIRSLASLASWGKHLHNVERDFHRLIPSLYGTKIDTHDVCIDIYDPDLGKVVPRVIPVMLASDVLSQIWKKQDNKLWSLAIGATSQKTHAFWKAADKLWASNHP</sequence>
<feature type="compositionally biased region" description="Basic residues" evidence="1">
    <location>
        <begin position="657"/>
        <end position="667"/>
    </location>
</feature>